<evidence type="ECO:0000259" key="4">
    <source>
        <dbReference type="PROSITE" id="PS50949"/>
    </source>
</evidence>
<dbReference type="AlphaFoldDB" id="A0AAV2VNL8"/>
<dbReference type="SUPFAM" id="SSF46785">
    <property type="entry name" value="Winged helix' DNA-binding domain"/>
    <property type="match status" value="1"/>
</dbReference>
<dbReference type="CDD" id="cd07377">
    <property type="entry name" value="WHTH_GntR"/>
    <property type="match status" value="1"/>
</dbReference>
<dbReference type="Proteomes" id="UP000018211">
    <property type="component" value="Unassembled WGS sequence"/>
</dbReference>
<organism evidence="5 6">
    <name type="scientific">Vibrio nigripulchritudo SOn1</name>
    <dbReference type="NCBI Taxonomy" id="1238450"/>
    <lineage>
        <taxon>Bacteria</taxon>
        <taxon>Pseudomonadati</taxon>
        <taxon>Pseudomonadota</taxon>
        <taxon>Gammaproteobacteria</taxon>
        <taxon>Vibrionales</taxon>
        <taxon>Vibrionaceae</taxon>
        <taxon>Vibrio</taxon>
    </lineage>
</organism>
<evidence type="ECO:0000256" key="3">
    <source>
        <dbReference type="ARBA" id="ARBA00023163"/>
    </source>
</evidence>
<dbReference type="SMART" id="SM00895">
    <property type="entry name" value="FCD"/>
    <property type="match status" value="1"/>
</dbReference>
<dbReference type="GO" id="GO:0003700">
    <property type="term" value="F:DNA-binding transcription factor activity"/>
    <property type="evidence" value="ECO:0007669"/>
    <property type="project" value="InterPro"/>
</dbReference>
<accession>A0AAV2VNL8</accession>
<keyword evidence="2" id="KW-0238">DNA-binding</keyword>
<dbReference type="InterPro" id="IPR011711">
    <property type="entry name" value="GntR_C"/>
</dbReference>
<proteinExistence type="predicted"/>
<dbReference type="PRINTS" id="PR00035">
    <property type="entry name" value="HTHGNTR"/>
</dbReference>
<reference evidence="5 6" key="1">
    <citation type="journal article" date="2013" name="ISME J.">
        <title>Comparative genomics of pathogenic lineages of Vibrio nigripulchritudo identifies virulence-associated traits.</title>
        <authorList>
            <person name="Goudenege D."/>
            <person name="Labreuche Y."/>
            <person name="Krin E."/>
            <person name="Ansquer D."/>
            <person name="Mangenot S."/>
            <person name="Calteau A."/>
            <person name="Medigue C."/>
            <person name="Mazel D."/>
            <person name="Polz M.F."/>
            <person name="Le Roux F."/>
        </authorList>
    </citation>
    <scope>NUCLEOTIDE SEQUENCE [LARGE SCALE GENOMIC DNA]</scope>
    <source>
        <strain evidence="5 6">SOn1</strain>
    </source>
</reference>
<keyword evidence="1" id="KW-0805">Transcription regulation</keyword>
<dbReference type="InterPro" id="IPR008920">
    <property type="entry name" value="TF_FadR/GntR_C"/>
</dbReference>
<keyword evidence="3" id="KW-0804">Transcription</keyword>
<evidence type="ECO:0000256" key="1">
    <source>
        <dbReference type="ARBA" id="ARBA00023015"/>
    </source>
</evidence>
<comment type="caution">
    <text evidence="5">The sequence shown here is derived from an EMBL/GenBank/DDBJ whole genome shotgun (WGS) entry which is preliminary data.</text>
</comment>
<dbReference type="RefSeq" id="WP_022592603.1">
    <property type="nucleotide sequence ID" value="NZ_LK391965.1"/>
</dbReference>
<dbReference type="Pfam" id="PF00392">
    <property type="entry name" value="GntR"/>
    <property type="match status" value="1"/>
</dbReference>
<dbReference type="PANTHER" id="PTHR43537">
    <property type="entry name" value="TRANSCRIPTIONAL REGULATOR, GNTR FAMILY"/>
    <property type="match status" value="1"/>
</dbReference>
<dbReference type="InterPro" id="IPR036390">
    <property type="entry name" value="WH_DNA-bd_sf"/>
</dbReference>
<dbReference type="InterPro" id="IPR036388">
    <property type="entry name" value="WH-like_DNA-bd_sf"/>
</dbReference>
<dbReference type="SUPFAM" id="SSF48008">
    <property type="entry name" value="GntR ligand-binding domain-like"/>
    <property type="match status" value="1"/>
</dbReference>
<evidence type="ECO:0000256" key="2">
    <source>
        <dbReference type="ARBA" id="ARBA00023125"/>
    </source>
</evidence>
<feature type="domain" description="HTH gntR-type" evidence="4">
    <location>
        <begin position="20"/>
        <end position="88"/>
    </location>
</feature>
<name>A0AAV2VNL8_9VIBR</name>
<dbReference type="Pfam" id="PF07729">
    <property type="entry name" value="FCD"/>
    <property type="match status" value="1"/>
</dbReference>
<dbReference type="Gene3D" id="1.20.120.530">
    <property type="entry name" value="GntR ligand-binding domain-like"/>
    <property type="match status" value="1"/>
</dbReference>
<dbReference type="PANTHER" id="PTHR43537:SF44">
    <property type="entry name" value="GNTR FAMILY REGULATORY PROTEIN"/>
    <property type="match status" value="1"/>
</dbReference>
<dbReference type="InterPro" id="IPR000524">
    <property type="entry name" value="Tscrpt_reg_HTH_GntR"/>
</dbReference>
<dbReference type="PROSITE" id="PS50949">
    <property type="entry name" value="HTH_GNTR"/>
    <property type="match status" value="1"/>
</dbReference>
<sequence length="264" mass="29548">MSKNSLLNRASLLEGSIKHRGILGTVVEHLGVRIVGGEWSENEAVPKEAALVEELGVSRSVIREAFRMLSAKGLIFSRTSDGTRVQPRSKWRLLDPDLMEWRIKSGETHDLLNDLLKTRLVLEPGITFSATQTATDSDRQRVTDAWNAKVAVFEDDNAPEQERRNRFIETDLEFHRALIACVQSELLNHLFLVIEAALALLIDLQMKGKGYTDKMIGMEESHVLHQDVYDAFMAGDATVAEEAMKALINRAISDAHEGMKLVNN</sequence>
<dbReference type="Gene3D" id="1.10.10.10">
    <property type="entry name" value="Winged helix-like DNA-binding domain superfamily/Winged helix DNA-binding domain"/>
    <property type="match status" value="1"/>
</dbReference>
<dbReference type="SMART" id="SM00345">
    <property type="entry name" value="HTH_GNTR"/>
    <property type="match status" value="1"/>
</dbReference>
<evidence type="ECO:0000313" key="5">
    <source>
        <dbReference type="EMBL" id="CCO46267.1"/>
    </source>
</evidence>
<evidence type="ECO:0000313" key="6">
    <source>
        <dbReference type="Proteomes" id="UP000018211"/>
    </source>
</evidence>
<gene>
    <name evidence="5" type="ORF">VIBNISOn1_1720067</name>
</gene>
<dbReference type="EMBL" id="CAOF01000082">
    <property type="protein sequence ID" value="CCO46267.1"/>
    <property type="molecule type" value="Genomic_DNA"/>
</dbReference>
<protein>
    <submittedName>
        <fullName evidence="5">Transcriptional regulator, GntR family</fullName>
    </submittedName>
</protein>
<dbReference type="GO" id="GO:0003677">
    <property type="term" value="F:DNA binding"/>
    <property type="evidence" value="ECO:0007669"/>
    <property type="project" value="UniProtKB-KW"/>
</dbReference>